<dbReference type="InterPro" id="IPR008978">
    <property type="entry name" value="HSP20-like_chaperone"/>
</dbReference>
<gene>
    <name evidence="4" type="ORF">GGR36_000338</name>
</gene>
<comment type="similarity">
    <text evidence="1 2">Belongs to the small heat shock protein (HSP20) family.</text>
</comment>
<comment type="caution">
    <text evidence="4">The sequence shown here is derived from an EMBL/GenBank/DDBJ whole genome shotgun (WGS) entry which is preliminary data.</text>
</comment>
<dbReference type="SUPFAM" id="SSF49764">
    <property type="entry name" value="HSP20-like chaperones"/>
    <property type="match status" value="1"/>
</dbReference>
<protein>
    <submittedName>
        <fullName evidence="4">HSP20 family molecular chaperone IbpA</fullName>
    </submittedName>
</protein>
<proteinExistence type="inferred from homology"/>
<evidence type="ECO:0000256" key="2">
    <source>
        <dbReference type="RuleBase" id="RU003616"/>
    </source>
</evidence>
<dbReference type="PROSITE" id="PS01031">
    <property type="entry name" value="SHSP"/>
    <property type="match status" value="1"/>
</dbReference>
<dbReference type="Proteomes" id="UP000561045">
    <property type="component" value="Unassembled WGS sequence"/>
</dbReference>
<sequence length="123" mass="13649">MTQENAQTSSTRDEDFLLPPVDVIEDAQGIQMTADLPGVSKERLAIKVEGDVLTLEGAVELPLPEGIKSIHAEVSAARFRRAFTLSRELDSERIEAAFSHGVLRLRIPKKTQAQARRVEIRVD</sequence>
<reference evidence="4 5" key="1">
    <citation type="submission" date="2020-08" db="EMBL/GenBank/DDBJ databases">
        <title>Genomic Encyclopedia of Type Strains, Phase IV (KMG-IV): sequencing the most valuable type-strain genomes for metagenomic binning, comparative biology and taxonomic classification.</title>
        <authorList>
            <person name="Goeker M."/>
        </authorList>
    </citation>
    <scope>NUCLEOTIDE SEQUENCE [LARGE SCALE GENOMIC DNA]</scope>
    <source>
        <strain evidence="4 5">DSM 106739</strain>
    </source>
</reference>
<dbReference type="InterPro" id="IPR031107">
    <property type="entry name" value="Small_HSP"/>
</dbReference>
<dbReference type="EMBL" id="JACIET010000001">
    <property type="protein sequence ID" value="MBB4011030.1"/>
    <property type="molecule type" value="Genomic_DNA"/>
</dbReference>
<dbReference type="InterPro" id="IPR002068">
    <property type="entry name" value="A-crystallin/Hsp20_dom"/>
</dbReference>
<dbReference type="Gene3D" id="2.60.40.790">
    <property type="match status" value="1"/>
</dbReference>
<keyword evidence="5" id="KW-1185">Reference proteome</keyword>
<evidence type="ECO:0000313" key="5">
    <source>
        <dbReference type="Proteomes" id="UP000561045"/>
    </source>
</evidence>
<evidence type="ECO:0000259" key="3">
    <source>
        <dbReference type="PROSITE" id="PS01031"/>
    </source>
</evidence>
<feature type="domain" description="SHSP" evidence="3">
    <location>
        <begin position="12"/>
        <end position="123"/>
    </location>
</feature>
<dbReference type="AlphaFoldDB" id="A0A840BDC5"/>
<dbReference type="RefSeq" id="WP_183631250.1">
    <property type="nucleotide sequence ID" value="NZ_BAABLE010000011.1"/>
</dbReference>
<dbReference type="Pfam" id="PF00011">
    <property type="entry name" value="HSP20"/>
    <property type="match status" value="1"/>
</dbReference>
<accession>A0A840BDC5</accession>
<name>A0A840BDC5_9RHOO</name>
<evidence type="ECO:0000256" key="1">
    <source>
        <dbReference type="PROSITE-ProRule" id="PRU00285"/>
    </source>
</evidence>
<organism evidence="4 5">
    <name type="scientific">Niveibacterium umoris</name>
    <dbReference type="NCBI Taxonomy" id="1193620"/>
    <lineage>
        <taxon>Bacteria</taxon>
        <taxon>Pseudomonadati</taxon>
        <taxon>Pseudomonadota</taxon>
        <taxon>Betaproteobacteria</taxon>
        <taxon>Rhodocyclales</taxon>
        <taxon>Rhodocyclaceae</taxon>
        <taxon>Niveibacterium</taxon>
    </lineage>
</organism>
<dbReference type="PANTHER" id="PTHR11527">
    <property type="entry name" value="HEAT-SHOCK PROTEIN 20 FAMILY MEMBER"/>
    <property type="match status" value="1"/>
</dbReference>
<evidence type="ECO:0000313" key="4">
    <source>
        <dbReference type="EMBL" id="MBB4011030.1"/>
    </source>
</evidence>
<dbReference type="CDD" id="cd06464">
    <property type="entry name" value="ACD_sHsps-like"/>
    <property type="match status" value="1"/>
</dbReference>